<feature type="compositionally biased region" description="Low complexity" evidence="1">
    <location>
        <begin position="127"/>
        <end position="143"/>
    </location>
</feature>
<dbReference type="AlphaFoldDB" id="A0A2N9H5F3"/>
<evidence type="ECO:0000313" key="2">
    <source>
        <dbReference type="EMBL" id="SPD07282.1"/>
    </source>
</evidence>
<reference evidence="2" key="1">
    <citation type="submission" date="2018-02" db="EMBL/GenBank/DDBJ databases">
        <authorList>
            <person name="Cohen D.B."/>
            <person name="Kent A.D."/>
        </authorList>
    </citation>
    <scope>NUCLEOTIDE SEQUENCE</scope>
</reference>
<dbReference type="EMBL" id="OIVN01002891">
    <property type="protein sequence ID" value="SPD07282.1"/>
    <property type="molecule type" value="Genomic_DNA"/>
</dbReference>
<sequence length="449" mass="49034">MREFREVYRVLSDVRLRYFSLEDLPLINQDEIIIPVMSVVKGGVSSNKGYDNDFLIVSSGWFTGGSTCRNKFGYPDPSQLEAPKRQVNLKDIDKVLSANILVDQFGEVFEMASPINPYKLMGKKSKGTSSSKGKGKAKQGAQAKKPKRAIFEVITPNQASLNADSGSAVPEEQTQPPQVVELDEPEKVAEPAPRPKRARVMVEPTQHLGSLSSDDIWAPKIMLGPDPLSVHHTVLDTSDVKLSAKVAHALIGAVCLPGGIQAWEAMFSGQIFRHISRGLVLAAQGVHTMESRVFCLNERLRDKEAEHNKAVAEDRGRTEGQDGSRSPPTSGKVKTLEAECIRPIGQAQEDGKQEIKGEVRAQLQEVFNGGFRDGWKSALRKADIPSSSDLYLRSNTPLPYPQAGLKESDDENEEDEEDEAEKAGAKQDNQAIDPTPLETGNPPTPSAGS</sequence>
<feature type="region of interest" description="Disordered" evidence="1">
    <location>
        <begin position="161"/>
        <end position="196"/>
    </location>
</feature>
<feature type="region of interest" description="Disordered" evidence="1">
    <location>
        <begin position="306"/>
        <end position="336"/>
    </location>
</feature>
<feature type="compositionally biased region" description="Basic and acidic residues" evidence="1">
    <location>
        <begin position="306"/>
        <end position="322"/>
    </location>
</feature>
<evidence type="ECO:0000256" key="1">
    <source>
        <dbReference type="SAM" id="MobiDB-lite"/>
    </source>
</evidence>
<name>A0A2N9H5F3_FAGSY</name>
<feature type="region of interest" description="Disordered" evidence="1">
    <location>
        <begin position="120"/>
        <end position="149"/>
    </location>
</feature>
<accession>A0A2N9H5F3</accession>
<protein>
    <submittedName>
        <fullName evidence="2">Uncharacterized protein</fullName>
    </submittedName>
</protein>
<feature type="compositionally biased region" description="Acidic residues" evidence="1">
    <location>
        <begin position="408"/>
        <end position="420"/>
    </location>
</feature>
<feature type="region of interest" description="Disordered" evidence="1">
    <location>
        <begin position="388"/>
        <end position="449"/>
    </location>
</feature>
<feature type="compositionally biased region" description="Polar residues" evidence="1">
    <location>
        <begin position="388"/>
        <end position="397"/>
    </location>
</feature>
<gene>
    <name evidence="2" type="ORF">FSB_LOCUS35164</name>
</gene>
<proteinExistence type="predicted"/>
<organism evidence="2">
    <name type="scientific">Fagus sylvatica</name>
    <name type="common">Beechnut</name>
    <dbReference type="NCBI Taxonomy" id="28930"/>
    <lineage>
        <taxon>Eukaryota</taxon>
        <taxon>Viridiplantae</taxon>
        <taxon>Streptophyta</taxon>
        <taxon>Embryophyta</taxon>
        <taxon>Tracheophyta</taxon>
        <taxon>Spermatophyta</taxon>
        <taxon>Magnoliopsida</taxon>
        <taxon>eudicotyledons</taxon>
        <taxon>Gunneridae</taxon>
        <taxon>Pentapetalae</taxon>
        <taxon>rosids</taxon>
        <taxon>fabids</taxon>
        <taxon>Fagales</taxon>
        <taxon>Fagaceae</taxon>
        <taxon>Fagus</taxon>
    </lineage>
</organism>